<dbReference type="EMBL" id="GGEC01046301">
    <property type="protein sequence ID" value="MBX26785.1"/>
    <property type="molecule type" value="Transcribed_RNA"/>
</dbReference>
<dbReference type="EMBL" id="GGEC01046298">
    <property type="protein sequence ID" value="MBX26782.1"/>
    <property type="molecule type" value="Transcribed_RNA"/>
</dbReference>
<dbReference type="AlphaFoldDB" id="A0A2P2M970"/>
<organism evidence="2">
    <name type="scientific">Rhizophora mucronata</name>
    <name type="common">Asiatic mangrove</name>
    <dbReference type="NCBI Taxonomy" id="61149"/>
    <lineage>
        <taxon>Eukaryota</taxon>
        <taxon>Viridiplantae</taxon>
        <taxon>Streptophyta</taxon>
        <taxon>Embryophyta</taxon>
        <taxon>Tracheophyta</taxon>
        <taxon>Spermatophyta</taxon>
        <taxon>Magnoliopsida</taxon>
        <taxon>eudicotyledons</taxon>
        <taxon>Gunneridae</taxon>
        <taxon>Pentapetalae</taxon>
        <taxon>rosids</taxon>
        <taxon>fabids</taxon>
        <taxon>Malpighiales</taxon>
        <taxon>Rhizophoraceae</taxon>
        <taxon>Rhizophora</taxon>
    </lineage>
</organism>
<name>A0A2P2M970_RHIMU</name>
<sequence length="77" mass="8766">MDLPRFYILASSHLWVHLLNLTGVLVFQATYPPQQEQHLLANNLAFMNLTIPWMKSILVTNASRVSILIPSQSTMMV</sequence>
<keyword evidence="1" id="KW-0732">Signal</keyword>
<proteinExistence type="predicted"/>
<protein>
    <submittedName>
        <fullName evidence="2">Uncharacterized protein MANES_14G045000</fullName>
    </submittedName>
</protein>
<reference evidence="2" key="1">
    <citation type="submission" date="2018-02" db="EMBL/GenBank/DDBJ databases">
        <title>Rhizophora mucronata_Transcriptome.</title>
        <authorList>
            <person name="Meera S.P."/>
            <person name="Sreeshan A."/>
            <person name="Augustine A."/>
        </authorList>
    </citation>
    <scope>NUCLEOTIDE SEQUENCE</scope>
    <source>
        <tissue evidence="2">Leaf</tissue>
    </source>
</reference>
<accession>A0A2P2M970</accession>
<evidence type="ECO:0000256" key="1">
    <source>
        <dbReference type="SAM" id="SignalP"/>
    </source>
</evidence>
<feature type="chain" id="PRO_5015085096" evidence="1">
    <location>
        <begin position="27"/>
        <end position="77"/>
    </location>
</feature>
<evidence type="ECO:0000313" key="2">
    <source>
        <dbReference type="EMBL" id="MBX26782.1"/>
    </source>
</evidence>
<feature type="signal peptide" evidence="1">
    <location>
        <begin position="1"/>
        <end position="26"/>
    </location>
</feature>